<keyword evidence="1" id="KW-0472">Membrane</keyword>
<accession>A0A917DDF2</accession>
<name>A0A917DDF2_9FLAO</name>
<keyword evidence="1" id="KW-1133">Transmembrane helix</keyword>
<evidence type="ECO:0000313" key="3">
    <source>
        <dbReference type="Proteomes" id="UP000625735"/>
    </source>
</evidence>
<protein>
    <submittedName>
        <fullName evidence="2">Uncharacterized protein</fullName>
    </submittedName>
</protein>
<gene>
    <name evidence="2" type="ORF">GCM10011343_19090</name>
</gene>
<keyword evidence="3" id="KW-1185">Reference proteome</keyword>
<feature type="transmembrane region" description="Helical" evidence="1">
    <location>
        <begin position="26"/>
        <end position="41"/>
    </location>
</feature>
<keyword evidence="1" id="KW-0812">Transmembrane</keyword>
<reference evidence="2" key="2">
    <citation type="submission" date="2020-09" db="EMBL/GenBank/DDBJ databases">
        <authorList>
            <person name="Sun Q."/>
            <person name="Zhou Y."/>
        </authorList>
    </citation>
    <scope>NUCLEOTIDE SEQUENCE</scope>
    <source>
        <strain evidence="2">CGMCC 1.12506</strain>
    </source>
</reference>
<dbReference type="EMBL" id="BMFG01000007">
    <property type="protein sequence ID" value="GGD29134.1"/>
    <property type="molecule type" value="Genomic_DNA"/>
</dbReference>
<organism evidence="2 3">
    <name type="scientific">Flavobacterium orientale</name>
    <dbReference type="NCBI Taxonomy" id="1756020"/>
    <lineage>
        <taxon>Bacteria</taxon>
        <taxon>Pseudomonadati</taxon>
        <taxon>Bacteroidota</taxon>
        <taxon>Flavobacteriia</taxon>
        <taxon>Flavobacteriales</taxon>
        <taxon>Flavobacteriaceae</taxon>
        <taxon>Flavobacterium</taxon>
    </lineage>
</organism>
<sequence>MFRIVLGSLLVIVTMLAVPSVEKALFYLPLVFALSVSLPNLDKLKTSRPLGILLTLGQSYLVFLGLAIVIYFFDEWLIAISSEEITEYEGIIMITIGGYLAALLLFYFHSFLFKVNNLKFSFLAITTCYVLVVIVMLVFSKNDYLQFGVEKFPSFLISWCIFMSLAYSISLNKDVFLSKTKLKQG</sequence>
<feature type="transmembrane region" description="Helical" evidence="1">
    <location>
        <begin position="152"/>
        <end position="171"/>
    </location>
</feature>
<evidence type="ECO:0000256" key="1">
    <source>
        <dbReference type="SAM" id="Phobius"/>
    </source>
</evidence>
<reference evidence="2" key="1">
    <citation type="journal article" date="2014" name="Int. J. Syst. Evol. Microbiol.">
        <title>Complete genome sequence of Corynebacterium casei LMG S-19264T (=DSM 44701T), isolated from a smear-ripened cheese.</title>
        <authorList>
            <consortium name="US DOE Joint Genome Institute (JGI-PGF)"/>
            <person name="Walter F."/>
            <person name="Albersmeier A."/>
            <person name="Kalinowski J."/>
            <person name="Ruckert C."/>
        </authorList>
    </citation>
    <scope>NUCLEOTIDE SEQUENCE</scope>
    <source>
        <strain evidence="2">CGMCC 1.12506</strain>
    </source>
</reference>
<dbReference type="AlphaFoldDB" id="A0A917DDF2"/>
<dbReference type="Proteomes" id="UP000625735">
    <property type="component" value="Unassembled WGS sequence"/>
</dbReference>
<feature type="transmembrane region" description="Helical" evidence="1">
    <location>
        <begin position="53"/>
        <end position="73"/>
    </location>
</feature>
<feature type="transmembrane region" description="Helical" evidence="1">
    <location>
        <begin position="120"/>
        <end position="140"/>
    </location>
</feature>
<comment type="caution">
    <text evidence="2">The sequence shown here is derived from an EMBL/GenBank/DDBJ whole genome shotgun (WGS) entry which is preliminary data.</text>
</comment>
<feature type="transmembrane region" description="Helical" evidence="1">
    <location>
        <begin position="88"/>
        <end position="108"/>
    </location>
</feature>
<dbReference type="RefSeq" id="WP_188362340.1">
    <property type="nucleotide sequence ID" value="NZ_BMFG01000007.1"/>
</dbReference>
<proteinExistence type="predicted"/>
<evidence type="ECO:0000313" key="2">
    <source>
        <dbReference type="EMBL" id="GGD29134.1"/>
    </source>
</evidence>